<proteinExistence type="predicted"/>
<accession>A0A0H3MZR6</accession>
<dbReference type="KEGG" id="cdc:CD196_0636"/>
<protein>
    <recommendedName>
        <fullName evidence="3">Hydrolase</fullName>
    </recommendedName>
</protein>
<evidence type="ECO:0000313" key="1">
    <source>
        <dbReference type="EMBL" id="CBA61219.1"/>
    </source>
</evidence>
<sequence length="291" mass="33385">MIVDYLYNLIFLEGGVITLKLKIVGSGGMSIIPSSFCKCKICEEARQKGGRYERLGPSLYIDDIKMLIDTPEDITVACNRQKISEVKHISISHHDPDHVKGIRIVEKIGCDFITGENNPIGFYALPEVIEDINRTNLDCLKYYGDVINCISINETSHVKINNFDIDLINNNPDRNITFYVIKENEKKVIYACCNPKPFTHSDMYFDADVLIISLVSDDGILNDGTKLEDTPFKDEIFTLDEIVEIKNYYRIKKIIITHIDEMWGKSYGYYSELEKKLDNIYFAYDGMEIIV</sequence>
<dbReference type="InterPro" id="IPR036866">
    <property type="entry name" value="RibonucZ/Hydroxyglut_hydro"/>
</dbReference>
<organism evidence="1 2">
    <name type="scientific">Clostridioides difficile (strain CD196)</name>
    <name type="common">Peptoclostridium difficile</name>
    <dbReference type="NCBI Taxonomy" id="645462"/>
    <lineage>
        <taxon>Bacteria</taxon>
        <taxon>Bacillati</taxon>
        <taxon>Bacillota</taxon>
        <taxon>Clostridia</taxon>
        <taxon>Peptostreptococcales</taxon>
        <taxon>Peptostreptococcaceae</taxon>
        <taxon>Clostridioides</taxon>
    </lineage>
</organism>
<evidence type="ECO:0000313" key="2">
    <source>
        <dbReference type="Proteomes" id="UP000002068"/>
    </source>
</evidence>
<reference evidence="1 2" key="1">
    <citation type="journal article" date="2009" name="Genome Biol.">
        <title>Comparative genome and phenotypic analysis of Clostridium difficile 027 strains provides insight into the evolution of a hypervirulent bacterium.</title>
        <authorList>
            <person name="Stabler R.A."/>
            <person name="He M."/>
            <person name="Dawson L."/>
            <person name="Martin M."/>
            <person name="Valiente E."/>
            <person name="Corton C."/>
            <person name="Lawley T.D."/>
            <person name="Sebaihia M."/>
            <person name="Quail M.A."/>
            <person name="Rose G."/>
            <person name="Gerding D.N."/>
            <person name="Gibert M."/>
            <person name="Popoff M.R."/>
            <person name="Parkhill J."/>
            <person name="Dougan G."/>
            <person name="Wren B.W."/>
        </authorList>
    </citation>
    <scope>NUCLEOTIDE SEQUENCE [LARGE SCALE GENOMIC DNA]</scope>
    <source>
        <strain evidence="1 2">CD196</strain>
    </source>
</reference>
<name>A0A0H3MZR6_CLODC</name>
<gene>
    <name evidence="1" type="ordered locus">CD196_0636</name>
</gene>
<dbReference type="Gene3D" id="3.60.15.10">
    <property type="entry name" value="Ribonuclease Z/Hydroxyacylglutathione hydrolase-like"/>
    <property type="match status" value="1"/>
</dbReference>
<dbReference type="AlphaFoldDB" id="A0A0H3MZR6"/>
<dbReference type="Proteomes" id="UP000002068">
    <property type="component" value="Chromosome"/>
</dbReference>
<dbReference type="EMBL" id="FN538970">
    <property type="protein sequence ID" value="CBA61219.1"/>
    <property type="molecule type" value="Genomic_DNA"/>
</dbReference>
<dbReference type="HOGENOM" id="CLU_085057_0_0_9"/>
<evidence type="ECO:0008006" key="3">
    <source>
        <dbReference type="Google" id="ProtNLM"/>
    </source>
</evidence>
<dbReference type="SUPFAM" id="SSF56281">
    <property type="entry name" value="Metallo-hydrolase/oxidoreductase"/>
    <property type="match status" value="1"/>
</dbReference>